<keyword evidence="1" id="KW-0472">Membrane</keyword>
<feature type="transmembrane region" description="Helical" evidence="1">
    <location>
        <begin position="196"/>
        <end position="217"/>
    </location>
</feature>
<evidence type="ECO:0000256" key="1">
    <source>
        <dbReference type="SAM" id="Phobius"/>
    </source>
</evidence>
<feature type="transmembrane region" description="Helical" evidence="1">
    <location>
        <begin position="44"/>
        <end position="70"/>
    </location>
</feature>
<gene>
    <name evidence="2" type="ordered locus">BC1003_3657</name>
</gene>
<feature type="transmembrane region" description="Helical" evidence="1">
    <location>
        <begin position="158"/>
        <end position="184"/>
    </location>
</feature>
<keyword evidence="1" id="KW-1133">Transmembrane helix</keyword>
<feature type="transmembrane region" description="Helical" evidence="1">
    <location>
        <begin position="113"/>
        <end position="137"/>
    </location>
</feature>
<dbReference type="KEGG" id="bgf:BC1003_3657"/>
<feature type="transmembrane region" description="Helical" evidence="1">
    <location>
        <begin position="82"/>
        <end position="101"/>
    </location>
</feature>
<sequence>MSAGWSQAGLWLAVAASGCYHGVNPAMGWPLAVSNALLQRKASALLSALCWLAAGHLLAIVLMMLPFALLGMLLAWQREIQAGASVLVIGFGVLLLLWRRHPRVLARIAPSRLALWSFAIALAHGAGLMLVPIYLGLCRADQLDRAHQAAQALMQSRLGMALAVSGVHAATMMLAGGVIAWLVYRYLGLRFVSRSWFNLDTVWACSFIVVGALALLLNASDFSRF</sequence>
<reference evidence="2" key="1">
    <citation type="submission" date="2010-09" db="EMBL/GenBank/DDBJ databases">
        <title>Complete sequence of chromosome2 of Burkholderia sp. CCGE1003.</title>
        <authorList>
            <consortium name="US DOE Joint Genome Institute"/>
            <person name="Lucas S."/>
            <person name="Copeland A."/>
            <person name="Lapidus A."/>
            <person name="Cheng J.-F."/>
            <person name="Bruce D."/>
            <person name="Goodwin L."/>
            <person name="Pitluck S."/>
            <person name="Daligault H."/>
            <person name="Davenport K."/>
            <person name="Detter J.C."/>
            <person name="Han C."/>
            <person name="Tapia R."/>
            <person name="Land M."/>
            <person name="Hauser L."/>
            <person name="Jeffries C."/>
            <person name="Kyrpides N."/>
            <person name="Ivanova N."/>
            <person name="Ovchinnikova G."/>
            <person name="Martinez-Romero E."/>
            <person name="Rogel M.A."/>
            <person name="Auchtung J."/>
            <person name="Tiedje J.M."/>
            <person name="Woyke T."/>
        </authorList>
    </citation>
    <scope>NUCLEOTIDE SEQUENCE</scope>
    <source>
        <strain evidence="2">CCGE1003</strain>
    </source>
</reference>
<dbReference type="AlphaFoldDB" id="E1TI89"/>
<dbReference type="STRING" id="640512.BC1003_3657"/>
<evidence type="ECO:0000313" key="2">
    <source>
        <dbReference type="EMBL" id="ADN59597.1"/>
    </source>
</evidence>
<organism evidence="2">
    <name type="scientific">Burkholderia sp. (strain CCGE1003)</name>
    <dbReference type="NCBI Taxonomy" id="640512"/>
    <lineage>
        <taxon>Bacteria</taxon>
        <taxon>Pseudomonadati</taxon>
        <taxon>Pseudomonadota</taxon>
        <taxon>Betaproteobacteria</taxon>
        <taxon>Burkholderiales</taxon>
        <taxon>Burkholderiaceae</taxon>
        <taxon>Burkholderia</taxon>
    </lineage>
</organism>
<proteinExistence type="predicted"/>
<dbReference type="OrthoDB" id="8850092at2"/>
<dbReference type="HOGENOM" id="CLU_082430_0_0_4"/>
<dbReference type="EMBL" id="CP002218">
    <property type="protein sequence ID" value="ADN59597.1"/>
    <property type="molecule type" value="Genomic_DNA"/>
</dbReference>
<accession>E1TI89</accession>
<dbReference type="eggNOG" id="ENOG50318MJ">
    <property type="taxonomic scope" value="Bacteria"/>
</dbReference>
<protein>
    <submittedName>
        <fullName evidence="2">Uncharacterized protein</fullName>
    </submittedName>
</protein>
<keyword evidence="1" id="KW-0812">Transmembrane</keyword>
<name>E1TI89_BURSG</name>